<dbReference type="AlphaFoldDB" id="A0A7G6E6T7"/>
<feature type="domain" description="Transposase IS801/IS1294" evidence="1">
    <location>
        <begin position="164"/>
        <end position="338"/>
    </location>
</feature>
<reference evidence="3 4" key="1">
    <citation type="journal article" date="2019" name="Front. Microbiol.">
        <title>Thermoanaerosceptrum fracticalcis gen. nov. sp. nov., a Novel Fumarate-Fermenting Microorganism From a Deep Fractured Carbonate Aquifer of the US Great Basin.</title>
        <authorList>
            <person name="Hamilton-Brehm S.D."/>
            <person name="Stewart L.E."/>
            <person name="Zavarin M."/>
            <person name="Caldwell M."/>
            <person name="Lawson P.A."/>
            <person name="Onstott T.C."/>
            <person name="Grzymski J."/>
            <person name="Neveux I."/>
            <person name="Lollar B.S."/>
            <person name="Russell C.E."/>
            <person name="Moser D.P."/>
        </authorList>
    </citation>
    <scope>NUCLEOTIDE SEQUENCE [LARGE SCALE GENOMIC DNA]</scope>
    <source>
        <strain evidence="3 4">DRI-13</strain>
    </source>
</reference>
<dbReference type="Pfam" id="PF04986">
    <property type="entry name" value="Y2_Tnp"/>
    <property type="match status" value="1"/>
</dbReference>
<feature type="domain" description="Transposase zinc-binding" evidence="2">
    <location>
        <begin position="36"/>
        <end position="125"/>
    </location>
</feature>
<evidence type="ECO:0000313" key="4">
    <source>
        <dbReference type="Proteomes" id="UP000515847"/>
    </source>
</evidence>
<protein>
    <submittedName>
        <fullName evidence="3">IS91 family transposase</fullName>
    </submittedName>
</protein>
<accession>A0A7G6E6T7</accession>
<dbReference type="Pfam" id="PF14319">
    <property type="entry name" value="Zn_Tnp_IS91"/>
    <property type="match status" value="1"/>
</dbReference>
<evidence type="ECO:0000313" key="3">
    <source>
        <dbReference type="EMBL" id="QNB47791.1"/>
    </source>
</evidence>
<dbReference type="InterPro" id="IPR026889">
    <property type="entry name" value="Zn_Tnp"/>
</dbReference>
<sequence length="440" mass="51842">MINSGHILWNLGYGIGKIILKLHNYCILREIFFDENKHWEKFVNKYEDRIRPVVIKEINKFNRCGQKEAGFTLFACPVCGEMKIVPHTCKGRFCTSCATGYTQEWSRETSKRMYPVPHRHIMFTVDERLWEIFTRHRELLKDLMDLAVKILLEWLKKRGKVKSGAMVGIHTFGARMNFNPHVHILVTEGGFDGAGKWVVKDFIPYVMLRKRWQAAVMEMLKKKLPEQEVKRYKKLFQKIWDDNPEGFVIYGPPNKKGQGSVEAQVGYIGRYMRRPAMALSRIVDYDGENVTFKYFDKTEQKEKQETITVEEFISRIIRHIPDEQFKTIRYYGIYSRRSKRLADKLMEAYLGRQKRRKNGQRGKQRIGWRNKIEEFTGKDPLECMRCKEIMEYKGKVCLKSGILKVVDAVDDFAKKRLKELAGIDEPSKQKKKETRKEKAA</sequence>
<evidence type="ECO:0000259" key="2">
    <source>
        <dbReference type="Pfam" id="PF14319"/>
    </source>
</evidence>
<dbReference type="InterPro" id="IPR007069">
    <property type="entry name" value="Transposase_32"/>
</dbReference>
<dbReference type="PANTHER" id="PTHR37023:SF1">
    <property type="entry name" value="ISSOD25 TRANSPOSASE TNPA_ISSOD25"/>
    <property type="match status" value="1"/>
</dbReference>
<evidence type="ECO:0000259" key="1">
    <source>
        <dbReference type="Pfam" id="PF04986"/>
    </source>
</evidence>
<keyword evidence="4" id="KW-1185">Reference proteome</keyword>
<dbReference type="GO" id="GO:0006313">
    <property type="term" value="P:DNA transposition"/>
    <property type="evidence" value="ECO:0007669"/>
    <property type="project" value="InterPro"/>
</dbReference>
<dbReference type="EMBL" id="CP045798">
    <property type="protein sequence ID" value="QNB47791.1"/>
    <property type="molecule type" value="Genomic_DNA"/>
</dbReference>
<dbReference type="GO" id="GO:0004803">
    <property type="term" value="F:transposase activity"/>
    <property type="evidence" value="ECO:0007669"/>
    <property type="project" value="InterPro"/>
</dbReference>
<dbReference type="Proteomes" id="UP000515847">
    <property type="component" value="Chromosome"/>
</dbReference>
<dbReference type="KEGG" id="tfr:BR63_16845"/>
<proteinExistence type="predicted"/>
<dbReference type="GO" id="GO:0003677">
    <property type="term" value="F:DNA binding"/>
    <property type="evidence" value="ECO:0007669"/>
    <property type="project" value="InterPro"/>
</dbReference>
<organism evidence="3 4">
    <name type="scientific">Thermanaerosceptrum fracticalcis</name>
    <dbReference type="NCBI Taxonomy" id="1712410"/>
    <lineage>
        <taxon>Bacteria</taxon>
        <taxon>Bacillati</taxon>
        <taxon>Bacillota</taxon>
        <taxon>Clostridia</taxon>
        <taxon>Eubacteriales</taxon>
        <taxon>Peptococcaceae</taxon>
        <taxon>Thermanaerosceptrum</taxon>
    </lineage>
</organism>
<dbReference type="PANTHER" id="PTHR37023">
    <property type="entry name" value="TRANSPOSASE"/>
    <property type="match status" value="1"/>
</dbReference>
<gene>
    <name evidence="3" type="ORF">BR63_16845</name>
</gene>
<name>A0A7G6E6T7_THEFR</name>